<evidence type="ECO:0000256" key="6">
    <source>
        <dbReference type="ARBA" id="ARBA00022741"/>
    </source>
</evidence>
<evidence type="ECO:0000256" key="9">
    <source>
        <dbReference type="ARBA" id="ARBA00023242"/>
    </source>
</evidence>
<feature type="region of interest" description="Disordered" evidence="11">
    <location>
        <begin position="1085"/>
        <end position="1231"/>
    </location>
</feature>
<dbReference type="AlphaFoldDB" id="A0AAV5GMB1"/>
<feature type="compositionally biased region" description="Low complexity" evidence="11">
    <location>
        <begin position="169"/>
        <end position="186"/>
    </location>
</feature>
<feature type="compositionally biased region" description="Pro residues" evidence="11">
    <location>
        <begin position="513"/>
        <end position="545"/>
    </location>
</feature>
<comment type="subcellular location">
    <subcellularLocation>
        <location evidence="1">Nucleus</location>
    </subcellularLocation>
</comment>
<feature type="compositionally biased region" description="Pro residues" evidence="11">
    <location>
        <begin position="7"/>
        <end position="21"/>
    </location>
</feature>
<evidence type="ECO:0000256" key="4">
    <source>
        <dbReference type="ARBA" id="ARBA00022527"/>
    </source>
</evidence>
<feature type="compositionally biased region" description="Low complexity" evidence="11">
    <location>
        <begin position="23"/>
        <end position="42"/>
    </location>
</feature>
<feature type="compositionally biased region" description="Low complexity" evidence="11">
    <location>
        <begin position="223"/>
        <end position="244"/>
    </location>
</feature>
<dbReference type="Gene3D" id="3.30.200.20">
    <property type="entry name" value="Phosphorylase Kinase, domain 1"/>
    <property type="match status" value="1"/>
</dbReference>
<dbReference type="GO" id="GO:0004693">
    <property type="term" value="F:cyclin-dependent protein serine/threonine kinase activity"/>
    <property type="evidence" value="ECO:0007669"/>
    <property type="project" value="TreeGrafter"/>
</dbReference>
<sequence>MAGTHSPAPPAGESSPPPLDPQAPSATASAAASALSAPATAAVPSQTGATGAQMVSQPLTISGAAKRSRGDEASAAPSAASTSSVALGGAKRAGLSFSLKGAATRSPSGGAPGAAGRRAVSGGAKALPGVAASPPKGSSVFERAQAPSRGVKEAGAALNSALRGDDASEAGGSNGSAASASTSAAKGKAKELPTDAGAAALDEDAERSRQEDLAALLALKGDSPSLAPAVLPAPSSSTASTLHAPRPRSYRHGSTPPPPARSSSFRSSSHRPAPALGPSSSSLSLHESGGLPYDEGSAAQYDREARAGEMERTREEDARRERERERAREGNERRERAERERERDEMRATRGARSPVHLGGGRGWNDGYERSPRGNYGGERYAPPPRGGYDRGHDDRRYGDGNRWPDSRSSLPYHDAQPDYPRNGRNGDHRSHSRRDDRSSYDGRRRGGPDEDDYRPRSPKRQRTSSPVRTSDKRDPSRSPASDDEGSATPPPSRSGTASVLDEAARKRAQQGLPPPPPASLPAKPPPPAARLPPPPPPPAVPPAEPMQFQPGAPAWEILKQPREPDPGQAGDEARGPPPSRRDPYAATRANPPPLADYNNNNVAAPFPPAQQPLPPPPPPPPAAAPIRPEPLHAPLHPTNSSGPSRHGSNLPTVSPAFAASGQATPSAASATNGIAPLASAPIDPGPPSLRTSEAAQELWVRAPSPVPPEPASAAPSRSDKQYIGSSHIREYTLQEKLGEGTFGVVYKGVRGKQGVVVSELEREEEDRLVRERGLRVRKGDVVALKQIIFHNEGDGLPITSVREIRILKMLDHPNVVPVVDMAYEPADSASFSHGKTYMVFPYMDHDLAGLLENARVVLEESHIKQYAKQLLEGTAYLHKNGILHRDMKAANLLINNEGRLMIADFGLARSIHSRAEKREYTGTVVTRWYRPPELLLGERCYHTPVDMWGVGCVIAEMYHRKPIFPGESDLDQARRIFEACGPPTEQSMPGWRKLTGVEGFKDQQWPDCGRSIKANWAAKSKSDLFGDLIDKLLVLDPEKRLTAEEALDHDWFWSEPFPADPADMPKHMSSHEYDKRRRIEAQQAFAAAQQPAQLPPPQGMPHNGPPPPRGYPPVPGAFNGPPVGPYGGPPPGQQQMPPPVPMQGMYNGPPPPGQAPYGGYPPGMAAAGGYAGGGGPPRSYAAAGKGPQTHMGGGGSGAPGGYGQGPGWGQQARQPGLGPAQLPDNRKKGVNLLARFAKK</sequence>
<keyword evidence="4" id="KW-0723">Serine/threonine-protein kinase</keyword>
<dbReference type="Proteomes" id="UP001342314">
    <property type="component" value="Unassembled WGS sequence"/>
</dbReference>
<proteinExistence type="inferred from homology"/>
<feature type="compositionally biased region" description="Polar residues" evidence="11">
    <location>
        <begin position="638"/>
        <end position="653"/>
    </location>
</feature>
<feature type="compositionally biased region" description="Pro residues" evidence="11">
    <location>
        <begin position="606"/>
        <end position="624"/>
    </location>
</feature>
<feature type="compositionally biased region" description="Basic and acidic residues" evidence="11">
    <location>
        <begin position="560"/>
        <end position="584"/>
    </location>
</feature>
<feature type="region of interest" description="Disordered" evidence="11">
    <location>
        <begin position="704"/>
        <end position="723"/>
    </location>
</feature>
<dbReference type="PANTHER" id="PTHR24056:SF233">
    <property type="entry name" value="CYCLIN-DEPENDENT KINASE 9"/>
    <property type="match status" value="1"/>
</dbReference>
<reference evidence="13 14" key="1">
    <citation type="submission" date="2021-12" db="EMBL/GenBank/DDBJ databases">
        <title>High titer production of polyol ester of fatty acids by Rhodotorula paludigena BS15 towards product separation-free biomass refinery.</title>
        <authorList>
            <person name="Mano J."/>
            <person name="Ono H."/>
            <person name="Tanaka T."/>
            <person name="Naito K."/>
            <person name="Sushida H."/>
            <person name="Ike M."/>
            <person name="Tokuyasu K."/>
            <person name="Kitaoka M."/>
        </authorList>
    </citation>
    <scope>NUCLEOTIDE SEQUENCE [LARGE SCALE GENOMIC DNA]</scope>
    <source>
        <strain evidence="13 14">BS15</strain>
    </source>
</reference>
<evidence type="ECO:0000256" key="5">
    <source>
        <dbReference type="ARBA" id="ARBA00022679"/>
    </source>
</evidence>
<comment type="caution">
    <text evidence="13">The sequence shown here is derived from an EMBL/GenBank/DDBJ whole genome shotgun (WGS) entry which is preliminary data.</text>
</comment>
<feature type="compositionally biased region" description="Pro residues" evidence="11">
    <location>
        <begin position="1123"/>
        <end position="1142"/>
    </location>
</feature>
<feature type="domain" description="Protein kinase" evidence="12">
    <location>
        <begin position="732"/>
        <end position="1053"/>
    </location>
</feature>
<dbReference type="InterPro" id="IPR050108">
    <property type="entry name" value="CDK"/>
</dbReference>
<evidence type="ECO:0000256" key="2">
    <source>
        <dbReference type="ARBA" id="ARBA00006485"/>
    </source>
</evidence>
<accession>A0AAV5GMB1</accession>
<feature type="compositionally biased region" description="Polar residues" evidence="11">
    <location>
        <begin position="43"/>
        <end position="60"/>
    </location>
</feature>
<keyword evidence="6" id="KW-0547">Nucleotide-binding</keyword>
<keyword evidence="9" id="KW-0539">Nucleus</keyword>
<feature type="compositionally biased region" description="Low complexity" evidence="11">
    <location>
        <begin position="101"/>
        <end position="124"/>
    </location>
</feature>
<dbReference type="SUPFAM" id="SSF56112">
    <property type="entry name" value="Protein kinase-like (PK-like)"/>
    <property type="match status" value="1"/>
</dbReference>
<comment type="catalytic activity">
    <reaction evidence="10">
        <text>[DNA-directed RNA polymerase] + ATP = phospho-[DNA-directed RNA polymerase] + ADP + H(+)</text>
        <dbReference type="Rhea" id="RHEA:10216"/>
        <dbReference type="Rhea" id="RHEA-COMP:11321"/>
        <dbReference type="Rhea" id="RHEA-COMP:11322"/>
        <dbReference type="ChEBI" id="CHEBI:15378"/>
        <dbReference type="ChEBI" id="CHEBI:30616"/>
        <dbReference type="ChEBI" id="CHEBI:43176"/>
        <dbReference type="ChEBI" id="CHEBI:68546"/>
        <dbReference type="ChEBI" id="CHEBI:456216"/>
        <dbReference type="EC" id="2.7.11.23"/>
    </reaction>
</comment>
<feature type="compositionally biased region" description="Low complexity" evidence="11">
    <location>
        <begin position="1156"/>
        <end position="1169"/>
    </location>
</feature>
<dbReference type="InterPro" id="IPR000719">
    <property type="entry name" value="Prot_kinase_dom"/>
</dbReference>
<dbReference type="GO" id="GO:0008353">
    <property type="term" value="F:RNA polymerase II CTD heptapeptide repeat kinase activity"/>
    <property type="evidence" value="ECO:0007669"/>
    <property type="project" value="UniProtKB-EC"/>
</dbReference>
<dbReference type="GO" id="GO:0005634">
    <property type="term" value="C:nucleus"/>
    <property type="evidence" value="ECO:0007669"/>
    <property type="project" value="UniProtKB-SubCell"/>
</dbReference>
<dbReference type="EC" id="2.7.11.23" evidence="3"/>
<dbReference type="PROSITE" id="PS50011">
    <property type="entry name" value="PROTEIN_KINASE_DOM"/>
    <property type="match status" value="1"/>
</dbReference>
<dbReference type="InterPro" id="IPR008271">
    <property type="entry name" value="Ser/Thr_kinase_AS"/>
</dbReference>
<keyword evidence="14" id="KW-1185">Reference proteome</keyword>
<keyword evidence="5" id="KW-0808">Transferase</keyword>
<feature type="compositionally biased region" description="Gly residues" evidence="11">
    <location>
        <begin position="1192"/>
        <end position="1209"/>
    </location>
</feature>
<dbReference type="EMBL" id="BQKY01000008">
    <property type="protein sequence ID" value="GJN91348.1"/>
    <property type="molecule type" value="Genomic_DNA"/>
</dbReference>
<evidence type="ECO:0000256" key="1">
    <source>
        <dbReference type="ARBA" id="ARBA00004123"/>
    </source>
</evidence>
<organism evidence="13 14">
    <name type="scientific">Rhodotorula paludigena</name>
    <dbReference type="NCBI Taxonomy" id="86838"/>
    <lineage>
        <taxon>Eukaryota</taxon>
        <taxon>Fungi</taxon>
        <taxon>Dikarya</taxon>
        <taxon>Basidiomycota</taxon>
        <taxon>Pucciniomycotina</taxon>
        <taxon>Microbotryomycetes</taxon>
        <taxon>Sporidiobolales</taxon>
        <taxon>Sporidiobolaceae</taxon>
        <taxon>Rhodotorula</taxon>
    </lineage>
</organism>
<dbReference type="GO" id="GO:0005524">
    <property type="term" value="F:ATP binding"/>
    <property type="evidence" value="ECO:0007669"/>
    <property type="project" value="UniProtKB-KW"/>
</dbReference>
<dbReference type="PROSITE" id="PS00108">
    <property type="entry name" value="PROTEIN_KINASE_ST"/>
    <property type="match status" value="1"/>
</dbReference>
<keyword evidence="8" id="KW-0067">ATP-binding</keyword>
<feature type="compositionally biased region" description="Basic and acidic residues" evidence="11">
    <location>
        <begin position="388"/>
        <end position="406"/>
    </location>
</feature>
<evidence type="ECO:0000313" key="13">
    <source>
        <dbReference type="EMBL" id="GJN91348.1"/>
    </source>
</evidence>
<comment type="similarity">
    <text evidence="2">Belongs to the protein kinase superfamily. CMGC Ser/Thr protein kinase family. CDC2/CDKX subfamily.</text>
</comment>
<feature type="compositionally biased region" description="Polar residues" evidence="11">
    <location>
        <begin position="662"/>
        <end position="673"/>
    </location>
</feature>
<name>A0AAV5GMB1_9BASI</name>
<evidence type="ECO:0000256" key="8">
    <source>
        <dbReference type="ARBA" id="ARBA00022840"/>
    </source>
</evidence>
<feature type="compositionally biased region" description="Low complexity" evidence="11">
    <location>
        <begin position="73"/>
        <end position="86"/>
    </location>
</feature>
<evidence type="ECO:0000256" key="3">
    <source>
        <dbReference type="ARBA" id="ARBA00012409"/>
    </source>
</evidence>
<feature type="compositionally biased region" description="Low complexity" evidence="11">
    <location>
        <begin position="261"/>
        <end position="292"/>
    </location>
</feature>
<feature type="compositionally biased region" description="Basic and acidic residues" evidence="11">
    <location>
        <begin position="301"/>
        <end position="348"/>
    </location>
</feature>
<dbReference type="SMART" id="SM00220">
    <property type="entry name" value="S_TKc"/>
    <property type="match status" value="1"/>
</dbReference>
<feature type="region of interest" description="Disordered" evidence="11">
    <location>
        <begin position="1"/>
        <end position="87"/>
    </location>
</feature>
<gene>
    <name evidence="13" type="ORF">Rhopal_004369-T1</name>
</gene>
<feature type="compositionally biased region" description="Basic and acidic residues" evidence="11">
    <location>
        <begin position="425"/>
        <end position="449"/>
    </location>
</feature>
<evidence type="ECO:0000259" key="12">
    <source>
        <dbReference type="PROSITE" id="PS50011"/>
    </source>
</evidence>
<feature type="compositionally biased region" description="Pro residues" evidence="11">
    <location>
        <begin position="1094"/>
        <end position="1116"/>
    </location>
</feature>
<evidence type="ECO:0000313" key="14">
    <source>
        <dbReference type="Proteomes" id="UP001342314"/>
    </source>
</evidence>
<dbReference type="Gene3D" id="1.10.510.10">
    <property type="entry name" value="Transferase(Phosphotransferase) domain 1"/>
    <property type="match status" value="1"/>
</dbReference>
<protein>
    <recommendedName>
        <fullName evidence="3">[RNA-polymerase]-subunit kinase</fullName>
        <ecNumber evidence="3">2.7.11.23</ecNumber>
    </recommendedName>
</protein>
<keyword evidence="7" id="KW-0418">Kinase</keyword>
<evidence type="ECO:0000256" key="11">
    <source>
        <dbReference type="SAM" id="MobiDB-lite"/>
    </source>
</evidence>
<evidence type="ECO:0000256" key="7">
    <source>
        <dbReference type="ARBA" id="ARBA00022777"/>
    </source>
</evidence>
<dbReference type="PANTHER" id="PTHR24056">
    <property type="entry name" value="CELL DIVISION PROTEIN KINASE"/>
    <property type="match status" value="1"/>
</dbReference>
<evidence type="ECO:0000256" key="10">
    <source>
        <dbReference type="ARBA" id="ARBA00049280"/>
    </source>
</evidence>
<dbReference type="FunFam" id="1.10.510.10:FF:000415">
    <property type="entry name" value="CMGC/CDK/CRK7 protein kinase, variant"/>
    <property type="match status" value="1"/>
</dbReference>
<dbReference type="InterPro" id="IPR011009">
    <property type="entry name" value="Kinase-like_dom_sf"/>
</dbReference>
<dbReference type="Pfam" id="PF00069">
    <property type="entry name" value="Pkinase"/>
    <property type="match status" value="1"/>
</dbReference>
<feature type="region of interest" description="Disordered" evidence="11">
    <location>
        <begin position="101"/>
        <end position="692"/>
    </location>
</feature>